<dbReference type="Gene3D" id="1.10.260.40">
    <property type="entry name" value="lambda repressor-like DNA-binding domains"/>
    <property type="match status" value="1"/>
</dbReference>
<reference evidence="2 3" key="1">
    <citation type="submission" date="2019-11" db="EMBL/GenBank/DDBJ databases">
        <title>Draft genome sequences of five Paenibacillus species of dairy origin.</title>
        <authorList>
            <person name="Olajide A.M."/>
            <person name="Chen S."/>
            <person name="Lapointe G."/>
        </authorList>
    </citation>
    <scope>NUCLEOTIDE SEQUENCE [LARGE SCALE GENOMIC DNA]</scope>
    <source>
        <strain evidence="2 3">2CS3</strain>
    </source>
</reference>
<gene>
    <name evidence="2" type="ORF">GNP93_12395</name>
</gene>
<sequence>MGQPIPDFGKFLEHLRGSMSLREAARKSGLSHAYIRDLELERNRSTNDKITPSPDTLQKLSVAYGYPYTDLMVKAGHLSRGDVPSTPSNSPSDLNLTAVQYIEIGMKEVAYYGKDARIARNIDSLLDFSSFLDKLEEHGFRKMDTDLYVNFNHIRKYDEKRGRLHFDETGKGKSVIISAIRQKKYHDLIIRYVANNTNKSLEFSFGKSGAPASLNTVEENS</sequence>
<dbReference type="InterPro" id="IPR001387">
    <property type="entry name" value="Cro/C1-type_HTH"/>
</dbReference>
<evidence type="ECO:0000313" key="2">
    <source>
        <dbReference type="EMBL" id="MUG71469.1"/>
    </source>
</evidence>
<dbReference type="RefSeq" id="WP_127606189.1">
    <property type="nucleotide sequence ID" value="NZ_JARTHJ010000152.1"/>
</dbReference>
<dbReference type="SUPFAM" id="SSF47413">
    <property type="entry name" value="lambda repressor-like DNA-binding domains"/>
    <property type="match status" value="1"/>
</dbReference>
<feature type="domain" description="HTH cro/C1-type" evidence="1">
    <location>
        <begin position="19"/>
        <end position="71"/>
    </location>
</feature>
<dbReference type="PROSITE" id="PS50943">
    <property type="entry name" value="HTH_CROC1"/>
    <property type="match status" value="1"/>
</dbReference>
<dbReference type="Proteomes" id="UP000450917">
    <property type="component" value="Unassembled WGS sequence"/>
</dbReference>
<dbReference type="AlphaFoldDB" id="A0A7X3CTW7"/>
<keyword evidence="3" id="KW-1185">Reference proteome</keyword>
<comment type="caution">
    <text evidence="2">The sequence shown here is derived from an EMBL/GenBank/DDBJ whole genome shotgun (WGS) entry which is preliminary data.</text>
</comment>
<dbReference type="EMBL" id="WNZX01000009">
    <property type="protein sequence ID" value="MUG71469.1"/>
    <property type="molecule type" value="Genomic_DNA"/>
</dbReference>
<accession>A0A7X3CTW7</accession>
<dbReference type="InterPro" id="IPR010982">
    <property type="entry name" value="Lambda_DNA-bd_dom_sf"/>
</dbReference>
<organism evidence="2 3">
    <name type="scientific">Paenibacillus validus</name>
    <dbReference type="NCBI Taxonomy" id="44253"/>
    <lineage>
        <taxon>Bacteria</taxon>
        <taxon>Bacillati</taxon>
        <taxon>Bacillota</taxon>
        <taxon>Bacilli</taxon>
        <taxon>Bacillales</taxon>
        <taxon>Paenibacillaceae</taxon>
        <taxon>Paenibacillus</taxon>
    </lineage>
</organism>
<dbReference type="SMART" id="SM00530">
    <property type="entry name" value="HTH_XRE"/>
    <property type="match status" value="1"/>
</dbReference>
<dbReference type="Pfam" id="PF01381">
    <property type="entry name" value="HTH_3"/>
    <property type="match status" value="1"/>
</dbReference>
<name>A0A7X3CTW7_9BACL</name>
<evidence type="ECO:0000259" key="1">
    <source>
        <dbReference type="PROSITE" id="PS50943"/>
    </source>
</evidence>
<proteinExistence type="predicted"/>
<protein>
    <submittedName>
        <fullName evidence="2">Helix-turn-helix domain-containing protein</fullName>
    </submittedName>
</protein>
<dbReference type="GO" id="GO:0003677">
    <property type="term" value="F:DNA binding"/>
    <property type="evidence" value="ECO:0007669"/>
    <property type="project" value="InterPro"/>
</dbReference>
<evidence type="ECO:0000313" key="3">
    <source>
        <dbReference type="Proteomes" id="UP000450917"/>
    </source>
</evidence>
<dbReference type="CDD" id="cd00093">
    <property type="entry name" value="HTH_XRE"/>
    <property type="match status" value="1"/>
</dbReference>